<comment type="cofactor">
    <cofactor evidence="1">
        <name>heme b</name>
        <dbReference type="ChEBI" id="CHEBI:60344"/>
    </cofactor>
</comment>
<gene>
    <name evidence="10" type="ORF">PVAG01_09861</name>
</gene>
<protein>
    <submittedName>
        <fullName evidence="10">Chloroperoxidase-like protein</fullName>
    </submittedName>
</protein>
<dbReference type="PANTHER" id="PTHR33577">
    <property type="entry name" value="STERIGMATOCYSTIN BIOSYNTHESIS PEROXIDASE STCC-RELATED"/>
    <property type="match status" value="1"/>
</dbReference>
<dbReference type="PROSITE" id="PS51405">
    <property type="entry name" value="HEME_HALOPEROXIDASE"/>
    <property type="match status" value="1"/>
</dbReference>
<evidence type="ECO:0000256" key="3">
    <source>
        <dbReference type="ARBA" id="ARBA00022617"/>
    </source>
</evidence>
<evidence type="ECO:0000256" key="4">
    <source>
        <dbReference type="ARBA" id="ARBA00022723"/>
    </source>
</evidence>
<evidence type="ECO:0000313" key="11">
    <source>
        <dbReference type="Proteomes" id="UP001629113"/>
    </source>
</evidence>
<keyword evidence="3" id="KW-0349">Heme</keyword>
<proteinExistence type="inferred from homology"/>
<evidence type="ECO:0000256" key="7">
    <source>
        <dbReference type="ARBA" id="ARBA00025795"/>
    </source>
</evidence>
<dbReference type="SUPFAM" id="SSF47571">
    <property type="entry name" value="Cloroperoxidase"/>
    <property type="match status" value="1"/>
</dbReference>
<keyword evidence="5" id="KW-0560">Oxidoreductase</keyword>
<evidence type="ECO:0000256" key="8">
    <source>
        <dbReference type="SAM" id="SignalP"/>
    </source>
</evidence>
<keyword evidence="2" id="KW-0575">Peroxidase</keyword>
<dbReference type="InterPro" id="IPR000028">
    <property type="entry name" value="Chloroperoxidase"/>
</dbReference>
<dbReference type="Pfam" id="PF01328">
    <property type="entry name" value="Peroxidase_2"/>
    <property type="match status" value="1"/>
</dbReference>
<comment type="caution">
    <text evidence="10">The sequence shown here is derived from an EMBL/GenBank/DDBJ whole genome shotgun (WGS) entry which is preliminary data.</text>
</comment>
<dbReference type="InterPro" id="IPR036851">
    <property type="entry name" value="Chloroperoxidase-like_sf"/>
</dbReference>
<reference evidence="10 11" key="1">
    <citation type="submission" date="2024-06" db="EMBL/GenBank/DDBJ databases">
        <title>Complete genome of Phlyctema vagabunda strain 19-DSS-EL-015.</title>
        <authorList>
            <person name="Fiorenzani C."/>
        </authorList>
    </citation>
    <scope>NUCLEOTIDE SEQUENCE [LARGE SCALE GENOMIC DNA]</scope>
    <source>
        <strain evidence="10 11">19-DSS-EL-015</strain>
    </source>
</reference>
<accession>A0ABR4P4X6</accession>
<feature type="signal peptide" evidence="8">
    <location>
        <begin position="1"/>
        <end position="23"/>
    </location>
</feature>
<keyword evidence="8" id="KW-0732">Signal</keyword>
<feature type="chain" id="PRO_5045634906" evidence="8">
    <location>
        <begin position="24"/>
        <end position="243"/>
    </location>
</feature>
<evidence type="ECO:0000313" key="10">
    <source>
        <dbReference type="EMBL" id="KAL3418146.1"/>
    </source>
</evidence>
<keyword evidence="4" id="KW-0479">Metal-binding</keyword>
<evidence type="ECO:0000256" key="2">
    <source>
        <dbReference type="ARBA" id="ARBA00022559"/>
    </source>
</evidence>
<keyword evidence="6" id="KW-0408">Iron</keyword>
<evidence type="ECO:0000259" key="9">
    <source>
        <dbReference type="PROSITE" id="PS51405"/>
    </source>
</evidence>
<dbReference type="Proteomes" id="UP001629113">
    <property type="component" value="Unassembled WGS sequence"/>
</dbReference>
<dbReference type="Gene3D" id="1.10.489.10">
    <property type="entry name" value="Chloroperoxidase-like"/>
    <property type="match status" value="1"/>
</dbReference>
<feature type="domain" description="Heme haloperoxidase family profile" evidence="9">
    <location>
        <begin position="27"/>
        <end position="234"/>
    </location>
</feature>
<evidence type="ECO:0000256" key="1">
    <source>
        <dbReference type="ARBA" id="ARBA00001970"/>
    </source>
</evidence>
<evidence type="ECO:0000256" key="6">
    <source>
        <dbReference type="ARBA" id="ARBA00023004"/>
    </source>
</evidence>
<dbReference type="EMBL" id="JBFCZG010000009">
    <property type="protein sequence ID" value="KAL3418146.1"/>
    <property type="molecule type" value="Genomic_DNA"/>
</dbReference>
<dbReference type="PANTHER" id="PTHR33577:SF19">
    <property type="entry name" value="HEME HALOPEROXIDASE FAMILY PROFILE DOMAIN-CONTAINING PROTEIN-RELATED"/>
    <property type="match status" value="1"/>
</dbReference>
<name>A0ABR4P4X6_9HELO</name>
<sequence length="243" mass="25584">MYTGTLISFLTVTATGLLSVASAVDETTNPFVPAGISDVRSPCPALNSLANHGLLPHDGKSIDLEILAAGTRAGFNLARDAAILVGTQALASSRTGNASTFDLDDLNTHQIIEHDGSLSRGDIFFGDNHSFNPAAWARTLANWGDVETLTFAIAGAERTARFNYGASTNPDFNATFAQSGSLLEYSLLLSSFGDPVLGNANKSLAMYMFENERLPFSLGWSAPTTPISVSSARNMSAAIAAFL</sequence>
<keyword evidence="11" id="KW-1185">Reference proteome</keyword>
<organism evidence="10 11">
    <name type="scientific">Phlyctema vagabunda</name>
    <dbReference type="NCBI Taxonomy" id="108571"/>
    <lineage>
        <taxon>Eukaryota</taxon>
        <taxon>Fungi</taxon>
        <taxon>Dikarya</taxon>
        <taxon>Ascomycota</taxon>
        <taxon>Pezizomycotina</taxon>
        <taxon>Leotiomycetes</taxon>
        <taxon>Helotiales</taxon>
        <taxon>Dermateaceae</taxon>
        <taxon>Phlyctema</taxon>
    </lineage>
</organism>
<comment type="similarity">
    <text evidence="7">Belongs to the chloroperoxidase family.</text>
</comment>
<evidence type="ECO:0000256" key="5">
    <source>
        <dbReference type="ARBA" id="ARBA00023002"/>
    </source>
</evidence>